<name>A0ACC0BF06_CATRO</name>
<gene>
    <name evidence="1" type="ORF">M9H77_11591</name>
</gene>
<comment type="caution">
    <text evidence="1">The sequence shown here is derived from an EMBL/GenBank/DDBJ whole genome shotgun (WGS) entry which is preliminary data.</text>
</comment>
<proteinExistence type="predicted"/>
<organism evidence="1 2">
    <name type="scientific">Catharanthus roseus</name>
    <name type="common">Madagascar periwinkle</name>
    <name type="synonym">Vinca rosea</name>
    <dbReference type="NCBI Taxonomy" id="4058"/>
    <lineage>
        <taxon>Eukaryota</taxon>
        <taxon>Viridiplantae</taxon>
        <taxon>Streptophyta</taxon>
        <taxon>Embryophyta</taxon>
        <taxon>Tracheophyta</taxon>
        <taxon>Spermatophyta</taxon>
        <taxon>Magnoliopsida</taxon>
        <taxon>eudicotyledons</taxon>
        <taxon>Gunneridae</taxon>
        <taxon>Pentapetalae</taxon>
        <taxon>asterids</taxon>
        <taxon>lamiids</taxon>
        <taxon>Gentianales</taxon>
        <taxon>Apocynaceae</taxon>
        <taxon>Rauvolfioideae</taxon>
        <taxon>Vinceae</taxon>
        <taxon>Catharanthinae</taxon>
        <taxon>Catharanthus</taxon>
    </lineage>
</organism>
<reference evidence="2" key="1">
    <citation type="journal article" date="2023" name="Nat. Plants">
        <title>Single-cell RNA sequencing provides a high-resolution roadmap for understanding the multicellular compartmentation of specialized metabolism.</title>
        <authorList>
            <person name="Sun S."/>
            <person name="Shen X."/>
            <person name="Li Y."/>
            <person name="Li Y."/>
            <person name="Wang S."/>
            <person name="Li R."/>
            <person name="Zhang H."/>
            <person name="Shen G."/>
            <person name="Guo B."/>
            <person name="Wei J."/>
            <person name="Xu J."/>
            <person name="St-Pierre B."/>
            <person name="Chen S."/>
            <person name="Sun C."/>
        </authorList>
    </citation>
    <scope>NUCLEOTIDE SEQUENCE [LARGE SCALE GENOMIC DNA]</scope>
</reference>
<dbReference type="Proteomes" id="UP001060085">
    <property type="component" value="Linkage Group LG03"/>
</dbReference>
<dbReference type="EMBL" id="CM044703">
    <property type="protein sequence ID" value="KAI5671227.1"/>
    <property type="molecule type" value="Genomic_DNA"/>
</dbReference>
<keyword evidence="2" id="KW-1185">Reference proteome</keyword>
<evidence type="ECO:0000313" key="1">
    <source>
        <dbReference type="EMBL" id="KAI5671227.1"/>
    </source>
</evidence>
<sequence>MVTLSMTWSFTPLTSSNKPRRVNRYAGMAFASKENPCLGVKIAEGQGNLPKLVLTSSHGSEAELYLFGGCITSWKVGGKDILYVRPDAVFNGQKPISGGIPHCFPQFGPGTMQQHGFARNMNWSIAESENVEGNPIITLELKDGPYSRAMWDYSFQMLYKVTLEKKKLSTELKVTNTDQKPFSFTTALHTYFSASVTGASVRGLKGCKTLNKDPDPKNPVEGREERDTVTFPGFVDCVYLDAPNELHLENGLGNTISIKNTNWSDAVLWNPHLTMEASYKYFVCVENAKIGTVQLEPNQSWTAVQHLDVA</sequence>
<accession>A0ACC0BF06</accession>
<protein>
    <submittedName>
        <fullName evidence="1">Uncharacterized protein</fullName>
    </submittedName>
</protein>
<evidence type="ECO:0000313" key="2">
    <source>
        <dbReference type="Proteomes" id="UP001060085"/>
    </source>
</evidence>